<organism evidence="7 8">
    <name type="scientific">Thiothrix litoralis</name>
    <dbReference type="NCBI Taxonomy" id="2891210"/>
    <lineage>
        <taxon>Bacteria</taxon>
        <taxon>Pseudomonadati</taxon>
        <taxon>Pseudomonadota</taxon>
        <taxon>Gammaproteobacteria</taxon>
        <taxon>Thiotrichales</taxon>
        <taxon>Thiotrichaceae</taxon>
        <taxon>Thiothrix</taxon>
    </lineage>
</organism>
<dbReference type="InterPro" id="IPR044946">
    <property type="entry name" value="Restrct_endonuc_typeI_TRD_sf"/>
</dbReference>
<dbReference type="InterPro" id="IPR000055">
    <property type="entry name" value="Restrct_endonuc_typeI_TRD"/>
</dbReference>
<keyword evidence="2" id="KW-0680">Restriction system</keyword>
<evidence type="ECO:0000313" key="7">
    <source>
        <dbReference type="EMBL" id="QTR45916.1"/>
    </source>
</evidence>
<dbReference type="Gene3D" id="3.90.220.20">
    <property type="entry name" value="DNA methylase specificity domains"/>
    <property type="match status" value="2"/>
</dbReference>
<feature type="region of interest" description="Disordered" evidence="5">
    <location>
        <begin position="1"/>
        <end position="102"/>
    </location>
</feature>
<keyword evidence="8" id="KW-1185">Reference proteome</keyword>
<dbReference type="SUPFAM" id="SSF116734">
    <property type="entry name" value="DNA methylase specificity domain"/>
    <property type="match status" value="2"/>
</dbReference>
<dbReference type="EC" id="3.1.21.-" evidence="7"/>
<evidence type="ECO:0000256" key="5">
    <source>
        <dbReference type="SAM" id="MobiDB-lite"/>
    </source>
</evidence>
<dbReference type="GO" id="GO:0004519">
    <property type="term" value="F:endonuclease activity"/>
    <property type="evidence" value="ECO:0007669"/>
    <property type="project" value="UniProtKB-KW"/>
</dbReference>
<protein>
    <submittedName>
        <fullName evidence="7">Restriction endonuclease subunit S</fullName>
        <ecNumber evidence="7">3.1.21.-</ecNumber>
    </submittedName>
</protein>
<keyword evidence="3" id="KW-0238">DNA-binding</keyword>
<feature type="compositionally biased region" description="Basic and acidic residues" evidence="5">
    <location>
        <begin position="1"/>
        <end position="13"/>
    </location>
</feature>
<evidence type="ECO:0000256" key="3">
    <source>
        <dbReference type="ARBA" id="ARBA00023125"/>
    </source>
</evidence>
<keyword evidence="7" id="KW-0540">Nuclease</keyword>
<evidence type="ECO:0000256" key="2">
    <source>
        <dbReference type="ARBA" id="ARBA00022747"/>
    </source>
</evidence>
<feature type="domain" description="Type I restriction modification DNA specificity" evidence="6">
    <location>
        <begin position="315"/>
        <end position="481"/>
    </location>
</feature>
<comment type="similarity">
    <text evidence="1">Belongs to the type-I restriction system S methylase family.</text>
</comment>
<dbReference type="CDD" id="cd17261">
    <property type="entry name" value="RMtype1_S_EcoKI-TRD2-CR2_like"/>
    <property type="match status" value="1"/>
</dbReference>
<accession>A0ABX7WRY1</accession>
<feature type="domain" description="Type I restriction modification DNA specificity" evidence="6">
    <location>
        <begin position="103"/>
        <end position="274"/>
    </location>
</feature>
<dbReference type="Pfam" id="PF01420">
    <property type="entry name" value="Methylase_S"/>
    <property type="match status" value="2"/>
</dbReference>
<keyword evidence="7" id="KW-0378">Hydrolase</keyword>
<name>A0ABX7WRY1_9GAMM</name>
<evidence type="ECO:0000259" key="6">
    <source>
        <dbReference type="Pfam" id="PF01420"/>
    </source>
</evidence>
<dbReference type="EMBL" id="CP072801">
    <property type="protein sequence ID" value="QTR45916.1"/>
    <property type="molecule type" value="Genomic_DNA"/>
</dbReference>
<gene>
    <name evidence="7" type="ORF">J9253_18310</name>
</gene>
<sequence>MTKHGDIEHDSKKAKGYGSDALTESEARHLANDKPAQAVRDRIIEEGDAAVSRRNGQDAGSIKKPLPNPPLIREGSEESAPSYPSPDKGRLGGVSSSSQLPPGWIETTLGDVADYGSTTKVESSVIEDDAWVLELEDIEKGKSKLITKATYAERQSKSTKNKFSEGDVLYGKLRPYLDKVIIANQSGYCSTEIIPLKRSDYLDSRYLFYNLKSKKFIEYVNEMSYGVNMPRLGTKQGKEAPFILAPLPEQIRIANKLDSILDKVDNAQARLEKIPTLLKRFRQAVLAAATSGELTREWREDEDCDYAERIFGGLILELKNGLSPKPNENAEGYPILRINAIRSGKVFQDDIRYLACEKKTLDTYKIKVGDLLFTRYNGSLEFVGVCGLVRELKHEYLLYPDKLMRVRLTHEVLPEYAELYFASSEARRSVTDCVKTTSGQKGISGKDIKEQKILLPNIEEQGEIVRRVESLFALADSVEKQYKAAKQRLDRLTQAVLVKAFRGELVPQDPDDEPAAELLKRIQAQRTQQHTGKKRHAAS</sequence>
<dbReference type="RefSeq" id="WP_210222294.1">
    <property type="nucleotide sequence ID" value="NZ_CP072801.1"/>
</dbReference>
<reference evidence="7 8" key="1">
    <citation type="submission" date="2021-04" db="EMBL/GenBank/DDBJ databases">
        <title>Genomics, taxonomy and metabolism of representatives of sulfur bacteria of the genus Thiothrix: Thiothrix fructosivorans QT, Thiothrix unzii A1T and three new species, Thiothrix subterranea sp. nov., Thiothrix litoralis sp. nov. and 'Candidatus Thiothrix anitrata' sp. nov.</title>
        <authorList>
            <person name="Ravin N.V."/>
            <person name="Smolyakov D."/>
            <person name="Rudenko T.S."/>
            <person name="Mardanov A.V."/>
            <person name="Beletsky A.V."/>
            <person name="Markov N.D."/>
            <person name="Fomenkov A.I."/>
            <person name="Roberts R.J."/>
            <person name="Karnachuk O.V."/>
            <person name="Novikov A."/>
            <person name="Grabovich M.Y."/>
        </authorList>
    </citation>
    <scope>NUCLEOTIDE SEQUENCE [LARGE SCALE GENOMIC DNA]</scope>
    <source>
        <strain evidence="7 8">AS</strain>
    </source>
</reference>
<proteinExistence type="inferred from homology"/>
<dbReference type="PANTHER" id="PTHR43140:SF1">
    <property type="entry name" value="TYPE I RESTRICTION ENZYME ECOKI SPECIFICITY SUBUNIT"/>
    <property type="match status" value="1"/>
</dbReference>
<evidence type="ECO:0000256" key="1">
    <source>
        <dbReference type="ARBA" id="ARBA00010923"/>
    </source>
</evidence>
<feature type="coiled-coil region" evidence="4">
    <location>
        <begin position="468"/>
        <end position="495"/>
    </location>
</feature>
<dbReference type="GO" id="GO:0016787">
    <property type="term" value="F:hydrolase activity"/>
    <property type="evidence" value="ECO:0007669"/>
    <property type="project" value="UniProtKB-KW"/>
</dbReference>
<dbReference type="Proteomes" id="UP000672039">
    <property type="component" value="Chromosome"/>
</dbReference>
<keyword evidence="4" id="KW-0175">Coiled coil</keyword>
<dbReference type="InterPro" id="IPR051212">
    <property type="entry name" value="Type-I_RE_S_subunit"/>
</dbReference>
<keyword evidence="7" id="KW-0255">Endonuclease</keyword>
<evidence type="ECO:0000256" key="4">
    <source>
        <dbReference type="SAM" id="Coils"/>
    </source>
</evidence>
<evidence type="ECO:0000313" key="8">
    <source>
        <dbReference type="Proteomes" id="UP000672039"/>
    </source>
</evidence>
<dbReference type="PANTHER" id="PTHR43140">
    <property type="entry name" value="TYPE-1 RESTRICTION ENZYME ECOKI SPECIFICITY PROTEIN"/>
    <property type="match status" value="1"/>
</dbReference>